<dbReference type="AlphaFoldDB" id="A0A4Z2J9J5"/>
<evidence type="ECO:0000313" key="2">
    <source>
        <dbReference type="Proteomes" id="UP000314294"/>
    </source>
</evidence>
<comment type="caution">
    <text evidence="1">The sequence shown here is derived from an EMBL/GenBank/DDBJ whole genome shotgun (WGS) entry which is preliminary data.</text>
</comment>
<accession>A0A4Z2J9J5</accession>
<proteinExistence type="predicted"/>
<keyword evidence="2" id="KW-1185">Reference proteome</keyword>
<protein>
    <submittedName>
        <fullName evidence="1">Uncharacterized protein</fullName>
    </submittedName>
</protein>
<dbReference type="Proteomes" id="UP000314294">
    <property type="component" value="Unassembled WGS sequence"/>
</dbReference>
<sequence length="156" mass="16952">MSGRRGITTLYGSSLARGTMSHNTSSLVGEKLPLKPSCCLFSISSLRILISSSLLRCSSSCRSSACFLFSTSWLCCSSILRSSSCRRSRSCLISTTWCSCLAASISASSFTCASFMLRSTMSYCCFSISIRAFQRMAYSYSKEPAWANRGGCSRSL</sequence>
<reference evidence="1 2" key="1">
    <citation type="submission" date="2019-03" db="EMBL/GenBank/DDBJ databases">
        <title>First draft genome of Liparis tanakae, snailfish: a comprehensive survey of snailfish specific genes.</title>
        <authorList>
            <person name="Kim W."/>
            <person name="Song I."/>
            <person name="Jeong J.-H."/>
            <person name="Kim D."/>
            <person name="Kim S."/>
            <person name="Ryu S."/>
            <person name="Song J.Y."/>
            <person name="Lee S.K."/>
        </authorList>
    </citation>
    <scope>NUCLEOTIDE SEQUENCE [LARGE SCALE GENOMIC DNA]</scope>
    <source>
        <tissue evidence="1">Muscle</tissue>
    </source>
</reference>
<organism evidence="1 2">
    <name type="scientific">Liparis tanakae</name>
    <name type="common">Tanaka's snailfish</name>
    <dbReference type="NCBI Taxonomy" id="230148"/>
    <lineage>
        <taxon>Eukaryota</taxon>
        <taxon>Metazoa</taxon>
        <taxon>Chordata</taxon>
        <taxon>Craniata</taxon>
        <taxon>Vertebrata</taxon>
        <taxon>Euteleostomi</taxon>
        <taxon>Actinopterygii</taxon>
        <taxon>Neopterygii</taxon>
        <taxon>Teleostei</taxon>
        <taxon>Neoteleostei</taxon>
        <taxon>Acanthomorphata</taxon>
        <taxon>Eupercaria</taxon>
        <taxon>Perciformes</taxon>
        <taxon>Cottioidei</taxon>
        <taxon>Cottales</taxon>
        <taxon>Liparidae</taxon>
        <taxon>Liparis</taxon>
    </lineage>
</organism>
<dbReference type="EMBL" id="SRLO01000015">
    <property type="protein sequence ID" value="TNN86464.1"/>
    <property type="molecule type" value="Genomic_DNA"/>
</dbReference>
<evidence type="ECO:0000313" key="1">
    <source>
        <dbReference type="EMBL" id="TNN86464.1"/>
    </source>
</evidence>
<name>A0A4Z2J9J5_9TELE</name>
<gene>
    <name evidence="1" type="ORF">EYF80_003234</name>
</gene>